<evidence type="ECO:0000256" key="1">
    <source>
        <dbReference type="SAM" id="Coils"/>
    </source>
</evidence>
<feature type="region of interest" description="Disordered" evidence="2">
    <location>
        <begin position="64"/>
        <end position="83"/>
    </location>
</feature>
<feature type="region of interest" description="Disordered" evidence="2">
    <location>
        <begin position="1"/>
        <end position="31"/>
    </location>
</feature>
<dbReference type="eggNOG" id="ENOG502RZ5T">
    <property type="taxonomic scope" value="Eukaryota"/>
</dbReference>
<feature type="compositionally biased region" description="Gly residues" evidence="2">
    <location>
        <begin position="68"/>
        <end position="79"/>
    </location>
</feature>
<protein>
    <submittedName>
        <fullName evidence="3">Uncharacterized protein</fullName>
    </submittedName>
</protein>
<feature type="region of interest" description="Disordered" evidence="2">
    <location>
        <begin position="232"/>
        <end position="322"/>
    </location>
</feature>
<name>A0A0D3GDK2_9ORYZ</name>
<dbReference type="AlphaFoldDB" id="A0A0D3GDK2"/>
<feature type="compositionally biased region" description="Basic and acidic residues" evidence="2">
    <location>
        <begin position="135"/>
        <end position="154"/>
    </location>
</feature>
<keyword evidence="1" id="KW-0175">Coiled coil</keyword>
<reference evidence="3" key="2">
    <citation type="submission" date="2015-03" db="UniProtKB">
        <authorList>
            <consortium name="EnsemblPlants"/>
        </authorList>
    </citation>
    <scope>IDENTIFICATION</scope>
</reference>
<proteinExistence type="predicted"/>
<dbReference type="PaxDb" id="65489-OBART06G05440.1"/>
<reference evidence="3" key="1">
    <citation type="journal article" date="2009" name="Rice">
        <title>De Novo Next Generation Sequencing of Plant Genomes.</title>
        <authorList>
            <person name="Rounsley S."/>
            <person name="Marri P.R."/>
            <person name="Yu Y."/>
            <person name="He R."/>
            <person name="Sisneros N."/>
            <person name="Goicoechea J.L."/>
            <person name="Lee S.J."/>
            <person name="Angelova A."/>
            <person name="Kudrna D."/>
            <person name="Luo M."/>
            <person name="Affourtit J."/>
            <person name="Desany B."/>
            <person name="Knight J."/>
            <person name="Niazi F."/>
            <person name="Egholm M."/>
            <person name="Wing R.A."/>
        </authorList>
    </citation>
    <scope>NUCLEOTIDE SEQUENCE [LARGE SCALE GENOMIC DNA]</scope>
    <source>
        <strain evidence="3">cv. IRGC 105608</strain>
    </source>
</reference>
<dbReference type="Proteomes" id="UP000026960">
    <property type="component" value="Chromosome 6"/>
</dbReference>
<dbReference type="STRING" id="65489.A0A0D3GDK2"/>
<evidence type="ECO:0000256" key="2">
    <source>
        <dbReference type="SAM" id="MobiDB-lite"/>
    </source>
</evidence>
<feature type="compositionally biased region" description="Polar residues" evidence="2">
    <location>
        <begin position="248"/>
        <end position="259"/>
    </location>
</feature>
<dbReference type="PANTHER" id="PTHR33476">
    <property type="entry name" value="EMB|CAB62613.1"/>
    <property type="match status" value="1"/>
</dbReference>
<dbReference type="PANTHER" id="PTHR33476:SF22">
    <property type="entry name" value="PROTEIN POLAR LOCALIZATION DURING ASYMMETRIC DIVISION AND REDISTRIBUTION"/>
    <property type="match status" value="1"/>
</dbReference>
<dbReference type="InterPro" id="IPR040348">
    <property type="entry name" value="POLAR-like"/>
</dbReference>
<dbReference type="GO" id="GO:0008356">
    <property type="term" value="P:asymmetric cell division"/>
    <property type="evidence" value="ECO:0007669"/>
    <property type="project" value="InterPro"/>
</dbReference>
<accession>A0A0D3GDK2</accession>
<feature type="compositionally biased region" description="Low complexity" evidence="2">
    <location>
        <begin position="155"/>
        <end position="166"/>
    </location>
</feature>
<feature type="coiled-coil region" evidence="1">
    <location>
        <begin position="334"/>
        <end position="361"/>
    </location>
</feature>
<sequence length="385" mass="40500">MEGSARVGSRMGAMEALPLPPPPRLAAVSSPSPAASIRAHLARAAGAGGGVESCQSPRSLLSRILQRGGDGGGGGGGKFGCRVRLPRRYSSTSAAGAGAEAKDTASEQDAPARVKVVGRAPDLSLDTPRSSCTLDEGRNGKKKQEEEIIKHKDSAAAATAAARSSSQESDGRSTTAVKDPIARAAVSDDAMSNCSGGGGGGGGRAAVVMHRMEAELQVELSRLQCGGVAAAHGEKRGAPPTMHGLEVKTTTKSNVSDSPPRSCVVDDDDDVAEGGNGGEVVEEDDDDEEDEEYDEEGEEEEEEEYGSGGGGDKSPPHGGVSARALERRLYELLQKRQQERIVELEAALDATQRRLHEKEREVVWWRDAAKLVTHRRDESRRFARS</sequence>
<feature type="region of interest" description="Disordered" evidence="2">
    <location>
        <begin position="90"/>
        <end position="178"/>
    </location>
</feature>
<dbReference type="EnsemblPlants" id="OBART06G05440.1">
    <property type="protein sequence ID" value="OBART06G05440.1"/>
    <property type="gene ID" value="OBART06G05440"/>
</dbReference>
<evidence type="ECO:0000313" key="3">
    <source>
        <dbReference type="EnsemblPlants" id="OBART06G05440.1"/>
    </source>
</evidence>
<evidence type="ECO:0000313" key="4">
    <source>
        <dbReference type="Proteomes" id="UP000026960"/>
    </source>
</evidence>
<feature type="compositionally biased region" description="Acidic residues" evidence="2">
    <location>
        <begin position="280"/>
        <end position="305"/>
    </location>
</feature>
<feature type="compositionally biased region" description="Low complexity" evidence="2">
    <location>
        <begin position="90"/>
        <end position="99"/>
    </location>
</feature>
<dbReference type="Gramene" id="OBART06G05440.1">
    <property type="protein sequence ID" value="OBART06G05440.1"/>
    <property type="gene ID" value="OBART06G05440"/>
</dbReference>
<dbReference type="HOGENOM" id="CLU_047185_0_0_1"/>
<organism evidence="3">
    <name type="scientific">Oryza barthii</name>
    <dbReference type="NCBI Taxonomy" id="65489"/>
    <lineage>
        <taxon>Eukaryota</taxon>
        <taxon>Viridiplantae</taxon>
        <taxon>Streptophyta</taxon>
        <taxon>Embryophyta</taxon>
        <taxon>Tracheophyta</taxon>
        <taxon>Spermatophyta</taxon>
        <taxon>Magnoliopsida</taxon>
        <taxon>Liliopsida</taxon>
        <taxon>Poales</taxon>
        <taxon>Poaceae</taxon>
        <taxon>BOP clade</taxon>
        <taxon>Oryzoideae</taxon>
        <taxon>Oryzeae</taxon>
        <taxon>Oryzinae</taxon>
        <taxon>Oryza</taxon>
    </lineage>
</organism>
<keyword evidence="4" id="KW-1185">Reference proteome</keyword>